<evidence type="ECO:0000256" key="10">
    <source>
        <dbReference type="SAM" id="MobiDB-lite"/>
    </source>
</evidence>
<feature type="domain" description="C2H2-type" evidence="11">
    <location>
        <begin position="350"/>
        <end position="380"/>
    </location>
</feature>
<keyword evidence="3" id="KW-0677">Repeat</keyword>
<dbReference type="InterPro" id="IPR036236">
    <property type="entry name" value="Znf_C2H2_sf"/>
</dbReference>
<dbReference type="EMBL" id="ML143387">
    <property type="protein sequence ID" value="TBU35115.1"/>
    <property type="molecule type" value="Genomic_DNA"/>
</dbReference>
<dbReference type="FunFam" id="3.30.160.60:FF:000624">
    <property type="entry name" value="zinc finger protein 697"/>
    <property type="match status" value="1"/>
</dbReference>
<dbReference type="GO" id="GO:0000978">
    <property type="term" value="F:RNA polymerase II cis-regulatory region sequence-specific DNA binding"/>
    <property type="evidence" value="ECO:0007669"/>
    <property type="project" value="UniProtKB-ARBA"/>
</dbReference>
<dbReference type="GO" id="GO:0005634">
    <property type="term" value="C:nucleus"/>
    <property type="evidence" value="ECO:0007669"/>
    <property type="project" value="UniProtKB-SubCell"/>
</dbReference>
<dbReference type="SUPFAM" id="SSF57667">
    <property type="entry name" value="beta-beta-alpha zinc fingers"/>
    <property type="match status" value="4"/>
</dbReference>
<feature type="domain" description="C2H2-type" evidence="11">
    <location>
        <begin position="194"/>
        <end position="223"/>
    </location>
</feature>
<evidence type="ECO:0000313" key="12">
    <source>
        <dbReference type="EMBL" id="TBU35115.1"/>
    </source>
</evidence>
<dbReference type="Proteomes" id="UP000292957">
    <property type="component" value="Unassembled WGS sequence"/>
</dbReference>
<dbReference type="GO" id="GO:0008270">
    <property type="term" value="F:zinc ion binding"/>
    <property type="evidence" value="ECO:0007669"/>
    <property type="project" value="UniProtKB-KW"/>
</dbReference>
<feature type="domain" description="C2H2-type" evidence="11">
    <location>
        <begin position="319"/>
        <end position="349"/>
    </location>
</feature>
<dbReference type="PANTHER" id="PTHR46179">
    <property type="entry name" value="ZINC FINGER PROTEIN"/>
    <property type="match status" value="1"/>
</dbReference>
<dbReference type="PROSITE" id="PS00028">
    <property type="entry name" value="ZINC_FINGER_C2H2_1"/>
    <property type="match status" value="7"/>
</dbReference>
<dbReference type="Gene3D" id="3.30.160.60">
    <property type="entry name" value="Classic Zinc Finger"/>
    <property type="match status" value="7"/>
</dbReference>
<feature type="region of interest" description="Disordered" evidence="10">
    <location>
        <begin position="30"/>
        <end position="63"/>
    </location>
</feature>
<dbReference type="Pfam" id="PF00096">
    <property type="entry name" value="zf-C2H2"/>
    <property type="match status" value="2"/>
</dbReference>
<evidence type="ECO:0000256" key="4">
    <source>
        <dbReference type="ARBA" id="ARBA00022771"/>
    </source>
</evidence>
<feature type="domain" description="C2H2-type" evidence="11">
    <location>
        <begin position="101"/>
        <end position="128"/>
    </location>
</feature>
<evidence type="ECO:0000256" key="1">
    <source>
        <dbReference type="ARBA" id="ARBA00004123"/>
    </source>
</evidence>
<evidence type="ECO:0000256" key="8">
    <source>
        <dbReference type="ARBA" id="ARBA00023242"/>
    </source>
</evidence>
<evidence type="ECO:0000256" key="6">
    <source>
        <dbReference type="ARBA" id="ARBA00023015"/>
    </source>
</evidence>
<keyword evidence="7" id="KW-0804">Transcription</keyword>
<dbReference type="PANTHER" id="PTHR46179:SF13">
    <property type="entry name" value="C2H2-TYPE DOMAIN-CONTAINING PROTEIN"/>
    <property type="match status" value="1"/>
</dbReference>
<dbReference type="InterPro" id="IPR051061">
    <property type="entry name" value="Zinc_finger_trans_reg"/>
</dbReference>
<keyword evidence="4 9" id="KW-0863">Zinc-finger</keyword>
<comment type="subcellular location">
    <subcellularLocation>
        <location evidence="1">Nucleus</location>
    </subcellularLocation>
</comment>
<name>A0A4Q9N4G4_9APHY</name>
<organism evidence="12">
    <name type="scientific">Dichomitus squalens</name>
    <dbReference type="NCBI Taxonomy" id="114155"/>
    <lineage>
        <taxon>Eukaryota</taxon>
        <taxon>Fungi</taxon>
        <taxon>Dikarya</taxon>
        <taxon>Basidiomycota</taxon>
        <taxon>Agaricomycotina</taxon>
        <taxon>Agaricomycetes</taxon>
        <taxon>Polyporales</taxon>
        <taxon>Polyporaceae</taxon>
        <taxon>Dichomitus</taxon>
    </lineage>
</organism>
<keyword evidence="2" id="KW-0479">Metal-binding</keyword>
<reference evidence="12" key="1">
    <citation type="submission" date="2019-01" db="EMBL/GenBank/DDBJ databases">
        <title>Draft genome sequences of three monokaryotic isolates of the white-rot basidiomycete fungus Dichomitus squalens.</title>
        <authorList>
            <consortium name="DOE Joint Genome Institute"/>
            <person name="Lopez S.C."/>
            <person name="Andreopoulos B."/>
            <person name="Pangilinan J."/>
            <person name="Lipzen A."/>
            <person name="Riley R."/>
            <person name="Ahrendt S."/>
            <person name="Ng V."/>
            <person name="Barry K."/>
            <person name="Daum C."/>
            <person name="Grigoriev I.V."/>
            <person name="Hilden K.S."/>
            <person name="Makela M.R."/>
            <person name="de Vries R.P."/>
        </authorList>
    </citation>
    <scope>NUCLEOTIDE SEQUENCE [LARGE SCALE GENOMIC DNA]</scope>
    <source>
        <strain evidence="12">OM18370.1</strain>
    </source>
</reference>
<proteinExistence type="predicted"/>
<dbReference type="InterPro" id="IPR013087">
    <property type="entry name" value="Znf_C2H2_type"/>
</dbReference>
<protein>
    <recommendedName>
        <fullName evidence="11">C2H2-type domain-containing protein</fullName>
    </recommendedName>
</protein>
<evidence type="ECO:0000256" key="2">
    <source>
        <dbReference type="ARBA" id="ARBA00022723"/>
    </source>
</evidence>
<evidence type="ECO:0000259" key="11">
    <source>
        <dbReference type="PROSITE" id="PS50157"/>
    </source>
</evidence>
<dbReference type="SMART" id="SM00355">
    <property type="entry name" value="ZnF_C2H2"/>
    <property type="match status" value="10"/>
</dbReference>
<feature type="region of interest" description="Disordered" evidence="10">
    <location>
        <begin position="283"/>
        <end position="314"/>
    </location>
</feature>
<dbReference type="PROSITE" id="PS50157">
    <property type="entry name" value="ZINC_FINGER_C2H2_2"/>
    <property type="match status" value="7"/>
</dbReference>
<dbReference type="AlphaFoldDB" id="A0A4Q9N4G4"/>
<feature type="compositionally biased region" description="Basic and acidic residues" evidence="10">
    <location>
        <begin position="384"/>
        <end position="396"/>
    </location>
</feature>
<evidence type="ECO:0000256" key="5">
    <source>
        <dbReference type="ARBA" id="ARBA00022833"/>
    </source>
</evidence>
<gene>
    <name evidence="12" type="ORF">BD311DRAFT_783824</name>
</gene>
<feature type="domain" description="C2H2-type" evidence="11">
    <location>
        <begin position="161"/>
        <end position="191"/>
    </location>
</feature>
<evidence type="ECO:0000256" key="7">
    <source>
        <dbReference type="ARBA" id="ARBA00023163"/>
    </source>
</evidence>
<feature type="region of interest" description="Disordered" evidence="10">
    <location>
        <begin position="375"/>
        <end position="396"/>
    </location>
</feature>
<feature type="domain" description="C2H2-type" evidence="11">
    <location>
        <begin position="71"/>
        <end position="100"/>
    </location>
</feature>
<sequence>MTTLLDSSSSSATVILGKRKRRDSLVIHLPSPAPSCEYDPAYTESEYEPSQASDHPTKGPSRGEVKAKRDYVCTFEGCTKAYTKPSRLAEHERSHTGNRPFVCRVCNKSYLRETHLQAHARIHLPSSAKPFACEEKDCSKRFWTSQHLRAHIELHRGEKPFKCTDEHCDAAFSKHHQLREHICTKHSPPGTKPYRCERPGCTKSFATNQKLTTHMRTHDDKRYTCSHVACLPAEGTDPTYYPTWSTLQHHTRTVHPPTCPYPSCNGKTFSQQKGLRAHLKIHAQRDQEDNLGNAAGSEDEDEGERPRKRRRGGDVGRDWVCDVDDCGKDFKSKKALTTHHNIAHLGRRDFICPHEHCKRAFGYKHLLQRHLAKLHAPQSSSDADATHEDETEHETDAGINIDFLTGKAYASHAQESLKQAKKLQCPFPHLPRLLSESIDQTPSSSKPVPACQYVFSRAYDLRRHLQAEHDVDVEREKVDQWVKSEKAAKAATQ</sequence>
<keyword evidence="8" id="KW-0539">Nucleus</keyword>
<evidence type="ECO:0000256" key="3">
    <source>
        <dbReference type="ARBA" id="ARBA00022737"/>
    </source>
</evidence>
<dbReference type="GO" id="GO:0000981">
    <property type="term" value="F:DNA-binding transcription factor activity, RNA polymerase II-specific"/>
    <property type="evidence" value="ECO:0007669"/>
    <property type="project" value="UniProtKB-ARBA"/>
</dbReference>
<accession>A0A4Q9N4G4</accession>
<evidence type="ECO:0000256" key="9">
    <source>
        <dbReference type="PROSITE-ProRule" id="PRU00042"/>
    </source>
</evidence>
<dbReference type="FunFam" id="3.30.160.60:FF:000072">
    <property type="entry name" value="zinc finger protein 143 isoform X1"/>
    <property type="match status" value="2"/>
</dbReference>
<dbReference type="OrthoDB" id="427030at2759"/>
<dbReference type="FunFam" id="3.30.160.60:FF:001102">
    <property type="entry name" value="Transcription factor IIIA"/>
    <property type="match status" value="1"/>
</dbReference>
<keyword evidence="6" id="KW-0805">Transcription regulation</keyword>
<feature type="domain" description="C2H2-type" evidence="11">
    <location>
        <begin position="131"/>
        <end position="160"/>
    </location>
</feature>
<keyword evidence="5" id="KW-0862">Zinc</keyword>